<dbReference type="Gene3D" id="3.30.70.100">
    <property type="match status" value="2"/>
</dbReference>
<reference evidence="1" key="1">
    <citation type="journal article" date="2019" name="Beilstein J. Org. Chem.">
        <title>Nanangenines: drimane sesquiterpenoids as the dominant metabolite cohort of a novel Australian fungus, Aspergillus nanangensis.</title>
        <authorList>
            <person name="Lacey H.J."/>
            <person name="Gilchrist C.L.M."/>
            <person name="Crombie A."/>
            <person name="Kalaitzis J.A."/>
            <person name="Vuong D."/>
            <person name="Rutledge P.J."/>
            <person name="Turner P."/>
            <person name="Pitt J.I."/>
            <person name="Lacey E."/>
            <person name="Chooi Y.H."/>
            <person name="Piggott A.M."/>
        </authorList>
    </citation>
    <scope>NUCLEOTIDE SEQUENCE</scope>
    <source>
        <strain evidence="1">MST-FP2251</strain>
    </source>
</reference>
<keyword evidence="2" id="KW-1185">Reference proteome</keyword>
<dbReference type="AlphaFoldDB" id="A0AAD4GWF7"/>
<gene>
    <name evidence="1" type="ORF">FE257_003287</name>
</gene>
<evidence type="ECO:0008006" key="3">
    <source>
        <dbReference type="Google" id="ProtNLM"/>
    </source>
</evidence>
<accession>A0AAD4GWF7</accession>
<protein>
    <recommendedName>
        <fullName evidence="3">ABM domain-containing protein</fullName>
    </recommendedName>
</protein>
<name>A0AAD4GWF7_ASPNN</name>
<dbReference type="PANTHER" id="PTHR42052">
    <property type="entry name" value="ABM DOMAIN-CONTAINING PROTEIN"/>
    <property type="match status" value="1"/>
</dbReference>
<dbReference type="Proteomes" id="UP001194746">
    <property type="component" value="Unassembled WGS sequence"/>
</dbReference>
<organism evidence="1 2">
    <name type="scientific">Aspergillus nanangensis</name>
    <dbReference type="NCBI Taxonomy" id="2582783"/>
    <lineage>
        <taxon>Eukaryota</taxon>
        <taxon>Fungi</taxon>
        <taxon>Dikarya</taxon>
        <taxon>Ascomycota</taxon>
        <taxon>Pezizomycotina</taxon>
        <taxon>Eurotiomycetes</taxon>
        <taxon>Eurotiomycetidae</taxon>
        <taxon>Eurotiales</taxon>
        <taxon>Aspergillaceae</taxon>
        <taxon>Aspergillus</taxon>
        <taxon>Aspergillus subgen. Circumdati</taxon>
    </lineage>
</organism>
<dbReference type="EMBL" id="VCAU01000016">
    <property type="protein sequence ID" value="KAF9891806.1"/>
    <property type="molecule type" value="Genomic_DNA"/>
</dbReference>
<evidence type="ECO:0000313" key="1">
    <source>
        <dbReference type="EMBL" id="KAF9891806.1"/>
    </source>
</evidence>
<reference evidence="1" key="2">
    <citation type="submission" date="2020-02" db="EMBL/GenBank/DDBJ databases">
        <authorList>
            <person name="Gilchrist C.L.M."/>
            <person name="Chooi Y.-H."/>
        </authorList>
    </citation>
    <scope>NUCLEOTIDE SEQUENCE</scope>
    <source>
        <strain evidence="1">MST-FP2251</strain>
    </source>
</reference>
<proteinExistence type="predicted"/>
<comment type="caution">
    <text evidence="1">The sequence shown here is derived from an EMBL/GenBank/DDBJ whole genome shotgun (WGS) entry which is preliminary data.</text>
</comment>
<evidence type="ECO:0000313" key="2">
    <source>
        <dbReference type="Proteomes" id="UP001194746"/>
    </source>
</evidence>
<dbReference type="PANTHER" id="PTHR42052:SF1">
    <property type="entry name" value="ABM DOMAIN-CONTAINING PROTEIN"/>
    <property type="match status" value="1"/>
</dbReference>
<sequence length="229" mass="25829">MAITELALLHLKTHPELTPTIKSALESGASAQAKFSSHPVHLYTQLEDPSYIYLLGGWQSVSQHMTEWIPSQTNQAIMASLAAEIEVVWMFHIDIEPQSEETAAVTNPLNAPVVAIARYFIPQSSRWEFDETFTEVENLLQRVTAPRLLRAGYRVDDDCEIGEGEGEEEMMKKRKKKVASEFVMFTGWETVQDHLGFAQSDAFKEFGKTRQYMVGADIRHARLLGVVSL</sequence>